<evidence type="ECO:0000313" key="1">
    <source>
        <dbReference type="EMBL" id="KAI8558727.1"/>
    </source>
</evidence>
<name>A0ACC0NZA9_RHOML</name>
<organism evidence="1 2">
    <name type="scientific">Rhododendron molle</name>
    <name type="common">Chinese azalea</name>
    <name type="synonym">Azalea mollis</name>
    <dbReference type="NCBI Taxonomy" id="49168"/>
    <lineage>
        <taxon>Eukaryota</taxon>
        <taxon>Viridiplantae</taxon>
        <taxon>Streptophyta</taxon>
        <taxon>Embryophyta</taxon>
        <taxon>Tracheophyta</taxon>
        <taxon>Spermatophyta</taxon>
        <taxon>Magnoliopsida</taxon>
        <taxon>eudicotyledons</taxon>
        <taxon>Gunneridae</taxon>
        <taxon>Pentapetalae</taxon>
        <taxon>asterids</taxon>
        <taxon>Ericales</taxon>
        <taxon>Ericaceae</taxon>
        <taxon>Ericoideae</taxon>
        <taxon>Rhodoreae</taxon>
        <taxon>Rhododendron</taxon>
    </lineage>
</organism>
<dbReference type="Proteomes" id="UP001062846">
    <property type="component" value="Chromosome 4"/>
</dbReference>
<comment type="caution">
    <text evidence="1">The sequence shown here is derived from an EMBL/GenBank/DDBJ whole genome shotgun (WGS) entry which is preliminary data.</text>
</comment>
<evidence type="ECO:0000313" key="2">
    <source>
        <dbReference type="Proteomes" id="UP001062846"/>
    </source>
</evidence>
<dbReference type="EMBL" id="CM046391">
    <property type="protein sequence ID" value="KAI8558727.1"/>
    <property type="molecule type" value="Genomic_DNA"/>
</dbReference>
<gene>
    <name evidence="1" type="ORF">RHMOL_Rhmol04G0119300</name>
</gene>
<sequence>MAQICFGLRGCFSNFTLKIYPNRFGSSKTCLDGRDGARHHVAGAHSALKNFSIPRDTLSVPIYLSNCRNSCLSKIYLYLTFYNFL</sequence>
<reference evidence="1" key="1">
    <citation type="submission" date="2022-02" db="EMBL/GenBank/DDBJ databases">
        <title>Plant Genome Project.</title>
        <authorList>
            <person name="Zhang R.-G."/>
        </authorList>
    </citation>
    <scope>NUCLEOTIDE SEQUENCE</scope>
    <source>
        <strain evidence="1">AT1</strain>
    </source>
</reference>
<protein>
    <submittedName>
        <fullName evidence="1">Uncharacterized protein</fullName>
    </submittedName>
</protein>
<keyword evidence="2" id="KW-1185">Reference proteome</keyword>
<accession>A0ACC0NZA9</accession>
<proteinExistence type="predicted"/>